<comment type="caution">
    <text evidence="1">The sequence shown here is derived from an EMBL/GenBank/DDBJ whole genome shotgun (WGS) entry which is preliminary data.</text>
</comment>
<evidence type="ECO:0000313" key="2">
    <source>
        <dbReference type="Proteomes" id="UP000694240"/>
    </source>
</evidence>
<accession>A0A8T2DWQ7</accession>
<dbReference type="Proteomes" id="UP000694240">
    <property type="component" value="Chromosome 4"/>
</dbReference>
<dbReference type="AlphaFoldDB" id="A0A8T2DWQ7"/>
<organism evidence="1 2">
    <name type="scientific">Arabidopsis thaliana x Arabidopsis arenosa</name>
    <dbReference type="NCBI Taxonomy" id="1240361"/>
    <lineage>
        <taxon>Eukaryota</taxon>
        <taxon>Viridiplantae</taxon>
        <taxon>Streptophyta</taxon>
        <taxon>Embryophyta</taxon>
        <taxon>Tracheophyta</taxon>
        <taxon>Spermatophyta</taxon>
        <taxon>Magnoliopsida</taxon>
        <taxon>eudicotyledons</taxon>
        <taxon>Gunneridae</taxon>
        <taxon>Pentapetalae</taxon>
        <taxon>rosids</taxon>
        <taxon>malvids</taxon>
        <taxon>Brassicales</taxon>
        <taxon>Brassicaceae</taxon>
        <taxon>Camelineae</taxon>
        <taxon>Arabidopsis</taxon>
    </lineage>
</organism>
<name>A0A8T2DWQ7_9BRAS</name>
<protein>
    <submittedName>
        <fullName evidence="1">Uncharacterized protein</fullName>
    </submittedName>
</protein>
<keyword evidence="2" id="KW-1185">Reference proteome</keyword>
<reference evidence="1 2" key="1">
    <citation type="submission" date="2020-12" db="EMBL/GenBank/DDBJ databases">
        <title>Concerted genomic and epigenomic changes stabilize Arabidopsis allopolyploids.</title>
        <authorList>
            <person name="Chen Z."/>
        </authorList>
    </citation>
    <scope>NUCLEOTIDE SEQUENCE [LARGE SCALE GENOMIC DNA]</scope>
    <source>
        <strain evidence="1">Allo738</strain>
        <tissue evidence="1">Leaf</tissue>
    </source>
</reference>
<proteinExistence type="predicted"/>
<sequence length="38" mass="4409">MKYKSRLNRKLNVDRGTEQVLKEVCLQHGLIIEPIDGN</sequence>
<evidence type="ECO:0000313" key="1">
    <source>
        <dbReference type="EMBL" id="KAG7615266.1"/>
    </source>
</evidence>
<dbReference type="EMBL" id="JAEFBK010000004">
    <property type="protein sequence ID" value="KAG7615266.1"/>
    <property type="molecule type" value="Genomic_DNA"/>
</dbReference>
<gene>
    <name evidence="1" type="ORF">ISN45_At04g008100</name>
</gene>